<evidence type="ECO:0000313" key="3">
    <source>
        <dbReference type="EMBL" id="STY93726.1"/>
    </source>
</evidence>
<sequence length="96" mass="10113">MRPSVYAHNPTFYQKSKAFVVDTFSDTKAKTAMVVIPAVATANVAMANTGVPELTIDVATLMKAFAVIIAAIATVGMAVLTVALTAKAFKYIRGAF</sequence>
<dbReference type="EMBL" id="UGPZ01000003">
    <property type="protein sequence ID" value="STY93726.1"/>
    <property type="molecule type" value="Genomic_DNA"/>
</dbReference>
<evidence type="ECO:0000256" key="1">
    <source>
        <dbReference type="SAM" id="Phobius"/>
    </source>
</evidence>
<evidence type="ECO:0000313" key="5">
    <source>
        <dbReference type="Proteomes" id="UP000254133"/>
    </source>
</evidence>
<gene>
    <name evidence="2" type="ORF">NCTC9426_02446</name>
    <name evidence="3" type="ORF">NCTC9426_02458</name>
    <name evidence="4" type="ORF">NCTC9426_02471</name>
</gene>
<protein>
    <submittedName>
        <fullName evidence="4">Uncharacterized protein</fullName>
    </submittedName>
</protein>
<dbReference type="EMBL" id="UGPZ01000003">
    <property type="protein sequence ID" value="STY93714.1"/>
    <property type="molecule type" value="Genomic_DNA"/>
</dbReference>
<name>A0A378PZ34_MORBO</name>
<keyword evidence="1" id="KW-1133">Transmembrane helix</keyword>
<evidence type="ECO:0000313" key="2">
    <source>
        <dbReference type="EMBL" id="STY93714.1"/>
    </source>
</evidence>
<keyword evidence="1" id="KW-0472">Membrane</keyword>
<dbReference type="EMBL" id="UGPZ01000003">
    <property type="protein sequence ID" value="STY93739.1"/>
    <property type="molecule type" value="Genomic_DNA"/>
</dbReference>
<accession>A0A378PZ34</accession>
<dbReference type="RefSeq" id="WP_162860391.1">
    <property type="nucleotide sequence ID" value="NZ_CP030241.1"/>
</dbReference>
<reference evidence="4 5" key="1">
    <citation type="submission" date="2018-06" db="EMBL/GenBank/DDBJ databases">
        <authorList>
            <consortium name="Pathogen Informatics"/>
            <person name="Doyle S."/>
        </authorList>
    </citation>
    <scope>NUCLEOTIDE SEQUENCE [LARGE SCALE GENOMIC DNA]</scope>
    <source>
        <strain evidence="4 5">NCTC9426</strain>
    </source>
</reference>
<proteinExistence type="predicted"/>
<keyword evidence="1" id="KW-0812">Transmembrane</keyword>
<dbReference type="AlphaFoldDB" id="A0A378PZ34"/>
<organism evidence="4 5">
    <name type="scientific">Moraxella bovis</name>
    <dbReference type="NCBI Taxonomy" id="476"/>
    <lineage>
        <taxon>Bacteria</taxon>
        <taxon>Pseudomonadati</taxon>
        <taxon>Pseudomonadota</taxon>
        <taxon>Gammaproteobacteria</taxon>
        <taxon>Moraxellales</taxon>
        <taxon>Moraxellaceae</taxon>
        <taxon>Moraxella</taxon>
    </lineage>
</organism>
<feature type="transmembrane region" description="Helical" evidence="1">
    <location>
        <begin position="64"/>
        <end position="86"/>
    </location>
</feature>
<dbReference type="Proteomes" id="UP000254133">
    <property type="component" value="Unassembled WGS sequence"/>
</dbReference>
<evidence type="ECO:0000313" key="4">
    <source>
        <dbReference type="EMBL" id="STY93739.1"/>
    </source>
</evidence>